<proteinExistence type="predicted"/>
<name>G0NZ68_CAEBE</name>
<sequence length="9" mass="1190">MKWIKNGWK</sequence>
<evidence type="ECO:0000313" key="1">
    <source>
        <dbReference type="EMBL" id="EGT41066.1"/>
    </source>
</evidence>
<reference evidence="2" key="1">
    <citation type="submission" date="2011-07" db="EMBL/GenBank/DDBJ databases">
        <authorList>
            <consortium name="Caenorhabditis brenneri Sequencing and Analysis Consortium"/>
            <person name="Wilson R.K."/>
        </authorList>
    </citation>
    <scope>NUCLEOTIDE SEQUENCE [LARGE SCALE GENOMIC DNA]</scope>
    <source>
        <strain evidence="2">PB2801</strain>
    </source>
</reference>
<protein>
    <submittedName>
        <fullName evidence="1">Uncharacterized protein</fullName>
    </submittedName>
</protein>
<organism evidence="2">
    <name type="scientific">Caenorhabditis brenneri</name>
    <name type="common">Nematode worm</name>
    <dbReference type="NCBI Taxonomy" id="135651"/>
    <lineage>
        <taxon>Eukaryota</taxon>
        <taxon>Metazoa</taxon>
        <taxon>Ecdysozoa</taxon>
        <taxon>Nematoda</taxon>
        <taxon>Chromadorea</taxon>
        <taxon>Rhabditida</taxon>
        <taxon>Rhabditina</taxon>
        <taxon>Rhabditomorpha</taxon>
        <taxon>Rhabditoidea</taxon>
        <taxon>Rhabditidae</taxon>
        <taxon>Peloderinae</taxon>
        <taxon>Caenorhabditis</taxon>
    </lineage>
</organism>
<dbReference type="EMBL" id="GL379987">
    <property type="protein sequence ID" value="EGT41066.1"/>
    <property type="molecule type" value="Genomic_DNA"/>
</dbReference>
<dbReference type="InParanoid" id="G0NZ68"/>
<dbReference type="Proteomes" id="UP000008068">
    <property type="component" value="Unassembled WGS sequence"/>
</dbReference>
<accession>G0NZ68</accession>
<keyword evidence="2" id="KW-1185">Reference proteome</keyword>
<gene>
    <name evidence="1" type="ORF">CAEBREN_29477</name>
</gene>
<evidence type="ECO:0000313" key="2">
    <source>
        <dbReference type="Proteomes" id="UP000008068"/>
    </source>
</evidence>